<keyword evidence="2" id="KW-1185">Reference proteome</keyword>
<reference evidence="1" key="1">
    <citation type="submission" date="2023-03" db="EMBL/GenBank/DDBJ databases">
        <title>Massive genome expansion in bonnet fungi (Mycena s.s.) driven by repeated elements and novel gene families across ecological guilds.</title>
        <authorList>
            <consortium name="Lawrence Berkeley National Laboratory"/>
            <person name="Harder C.B."/>
            <person name="Miyauchi S."/>
            <person name="Viragh M."/>
            <person name="Kuo A."/>
            <person name="Thoen E."/>
            <person name="Andreopoulos B."/>
            <person name="Lu D."/>
            <person name="Skrede I."/>
            <person name="Drula E."/>
            <person name="Henrissat B."/>
            <person name="Morin E."/>
            <person name="Kohler A."/>
            <person name="Barry K."/>
            <person name="LaButti K."/>
            <person name="Morin E."/>
            <person name="Salamov A."/>
            <person name="Lipzen A."/>
            <person name="Mereny Z."/>
            <person name="Hegedus B."/>
            <person name="Baldrian P."/>
            <person name="Stursova M."/>
            <person name="Weitz H."/>
            <person name="Taylor A."/>
            <person name="Grigoriev I.V."/>
            <person name="Nagy L.G."/>
            <person name="Martin F."/>
            <person name="Kauserud H."/>
        </authorList>
    </citation>
    <scope>NUCLEOTIDE SEQUENCE</scope>
    <source>
        <strain evidence="1">CBHHK002</strain>
    </source>
</reference>
<dbReference type="InterPro" id="IPR027417">
    <property type="entry name" value="P-loop_NTPase"/>
</dbReference>
<evidence type="ECO:0000313" key="2">
    <source>
        <dbReference type="Proteomes" id="UP001218218"/>
    </source>
</evidence>
<dbReference type="AlphaFoldDB" id="A0AAD7ESZ3"/>
<sequence length="74" mass="7842">MATKPSGQRCKLRDVFITVGTSATPIDLPRICVLGSQSSGKSRVLDAPLNSPETRNLLTPRTLSGETCCLVVLA</sequence>
<dbReference type="EMBL" id="JARIHO010000016">
    <property type="protein sequence ID" value="KAJ7349134.1"/>
    <property type="molecule type" value="Genomic_DNA"/>
</dbReference>
<organism evidence="1 2">
    <name type="scientific">Mycena albidolilacea</name>
    <dbReference type="NCBI Taxonomy" id="1033008"/>
    <lineage>
        <taxon>Eukaryota</taxon>
        <taxon>Fungi</taxon>
        <taxon>Dikarya</taxon>
        <taxon>Basidiomycota</taxon>
        <taxon>Agaricomycotina</taxon>
        <taxon>Agaricomycetes</taxon>
        <taxon>Agaricomycetidae</taxon>
        <taxon>Agaricales</taxon>
        <taxon>Marasmiineae</taxon>
        <taxon>Mycenaceae</taxon>
        <taxon>Mycena</taxon>
    </lineage>
</organism>
<dbReference type="Proteomes" id="UP001218218">
    <property type="component" value="Unassembled WGS sequence"/>
</dbReference>
<gene>
    <name evidence="1" type="ORF">DFH08DRAFT_864518</name>
</gene>
<evidence type="ECO:0000313" key="1">
    <source>
        <dbReference type="EMBL" id="KAJ7349134.1"/>
    </source>
</evidence>
<name>A0AAD7ESZ3_9AGAR</name>
<dbReference type="Gene3D" id="3.40.50.300">
    <property type="entry name" value="P-loop containing nucleotide triphosphate hydrolases"/>
    <property type="match status" value="1"/>
</dbReference>
<accession>A0AAD7ESZ3</accession>
<proteinExistence type="predicted"/>
<protein>
    <submittedName>
        <fullName evidence="1">Uncharacterized protein</fullName>
    </submittedName>
</protein>
<comment type="caution">
    <text evidence="1">The sequence shown here is derived from an EMBL/GenBank/DDBJ whole genome shotgun (WGS) entry which is preliminary data.</text>
</comment>